<dbReference type="GO" id="GO:0008206">
    <property type="term" value="P:bile acid metabolic process"/>
    <property type="evidence" value="ECO:0007669"/>
    <property type="project" value="UniProtKB-ARBA"/>
</dbReference>
<evidence type="ECO:0000259" key="4">
    <source>
        <dbReference type="SMART" id="SM00822"/>
    </source>
</evidence>
<evidence type="ECO:0000256" key="2">
    <source>
        <dbReference type="ARBA" id="ARBA00023002"/>
    </source>
</evidence>
<dbReference type="PRINTS" id="PR00080">
    <property type="entry name" value="SDRFAMILY"/>
</dbReference>
<dbReference type="SMART" id="SM00822">
    <property type="entry name" value="PKS_KR"/>
    <property type="match status" value="1"/>
</dbReference>
<evidence type="ECO:0000313" key="6">
    <source>
        <dbReference type="Proteomes" id="UP000000378"/>
    </source>
</evidence>
<dbReference type="InterPro" id="IPR002347">
    <property type="entry name" value="SDR_fam"/>
</dbReference>
<evidence type="ECO:0000256" key="1">
    <source>
        <dbReference type="ARBA" id="ARBA00006484"/>
    </source>
</evidence>
<dbReference type="InterPro" id="IPR036291">
    <property type="entry name" value="NAD(P)-bd_dom_sf"/>
</dbReference>
<keyword evidence="6" id="KW-1185">Reference proteome</keyword>
<keyword evidence="2 5" id="KW-0560">Oxidoreductase</keyword>
<dbReference type="NCBIfam" id="NF005559">
    <property type="entry name" value="PRK07231.1"/>
    <property type="match status" value="1"/>
</dbReference>
<dbReference type="HOGENOM" id="CLU_010194_1_3_9"/>
<organism evidence="5 6">
    <name type="scientific">Syntrophothermus lipocalidus (strain DSM 12680 / TGB-C1)</name>
    <dbReference type="NCBI Taxonomy" id="643648"/>
    <lineage>
        <taxon>Bacteria</taxon>
        <taxon>Bacillati</taxon>
        <taxon>Bacillota</taxon>
        <taxon>Clostridia</taxon>
        <taxon>Eubacteriales</taxon>
        <taxon>Syntrophomonadaceae</taxon>
        <taxon>Syntrophothermus</taxon>
    </lineage>
</organism>
<dbReference type="RefSeq" id="WP_013174670.1">
    <property type="nucleotide sequence ID" value="NC_014220.1"/>
</dbReference>
<dbReference type="Gene3D" id="3.40.50.720">
    <property type="entry name" value="NAD(P)-binding Rossmann-like Domain"/>
    <property type="match status" value="1"/>
</dbReference>
<name>D7CKN3_SYNLT</name>
<dbReference type="PANTHER" id="PTHR42879">
    <property type="entry name" value="3-OXOACYL-(ACYL-CARRIER-PROTEIN) REDUCTASE"/>
    <property type="match status" value="1"/>
</dbReference>
<dbReference type="KEGG" id="slp:Slip_0484"/>
<dbReference type="AlphaFoldDB" id="D7CKN3"/>
<reference evidence="5 6" key="2">
    <citation type="journal article" date="2010" name="Stand. Genomic Sci.">
        <title>Complete genome sequence of Syntrophothermus lipocalidus type strain (TGB-C1).</title>
        <authorList>
            <person name="Djao O.D."/>
            <person name="Zhang X."/>
            <person name="Lucas S."/>
            <person name="Lapidus A."/>
            <person name="Del Rio T.G."/>
            <person name="Nolan M."/>
            <person name="Tice H."/>
            <person name="Cheng J.F."/>
            <person name="Han C."/>
            <person name="Tapia R."/>
            <person name="Goodwin L."/>
            <person name="Pitluck S."/>
            <person name="Liolios K."/>
            <person name="Ivanova N."/>
            <person name="Mavromatis K."/>
            <person name="Mikhailova N."/>
            <person name="Ovchinnikova G."/>
            <person name="Pati A."/>
            <person name="Brambilla E."/>
            <person name="Chen A."/>
            <person name="Palaniappan K."/>
            <person name="Land M."/>
            <person name="Hauser L."/>
            <person name="Chang Y.J."/>
            <person name="Jeffries C.D."/>
            <person name="Rohde M."/>
            <person name="Sikorski J."/>
            <person name="Spring S."/>
            <person name="Goker M."/>
            <person name="Detter J.C."/>
            <person name="Woyke T."/>
            <person name="Bristow J."/>
            <person name="Eisen J.A."/>
            <person name="Markowitz V."/>
            <person name="Hugenholtz P."/>
            <person name="Kyrpides N.C."/>
            <person name="Klenk H.P."/>
        </authorList>
    </citation>
    <scope>NUCLEOTIDE SEQUENCE [LARGE SCALE GENOMIC DNA]</scope>
    <source>
        <strain evidence="6">DSM 12680 / TGB-C1</strain>
    </source>
</reference>
<proteinExistence type="inferred from homology"/>
<dbReference type="GO" id="GO:0004316">
    <property type="term" value="F:3-oxoacyl-[acyl-carrier-protein] reductase (NADPH) activity"/>
    <property type="evidence" value="ECO:0007669"/>
    <property type="project" value="UniProtKB-EC"/>
</dbReference>
<dbReference type="Proteomes" id="UP000000378">
    <property type="component" value="Chromosome"/>
</dbReference>
<protein>
    <submittedName>
        <fullName evidence="5">Short-chain dehydrogenase/reductase SDR</fullName>
        <ecNumber evidence="5">1.1.1.100</ecNumber>
    </submittedName>
</protein>
<dbReference type="eggNOG" id="COG1028">
    <property type="taxonomic scope" value="Bacteria"/>
</dbReference>
<dbReference type="Pfam" id="PF13561">
    <property type="entry name" value="adh_short_C2"/>
    <property type="match status" value="1"/>
</dbReference>
<keyword evidence="3" id="KW-0753">Steroid metabolism</keyword>
<dbReference type="PRINTS" id="PR00081">
    <property type="entry name" value="GDHRDH"/>
</dbReference>
<sequence length="249" mass="25902">MTVEGRVALVTGGGSGIGQAIAMSLAKNGAKVAVVDISKKSADSVADTIRQLGREAISLECDVASKENCQNVVQATVEKWGKLDILVNCAGILFDAPLKKLSEEDWDRVHRVNLKGTLFCIQAALGPMSQQRYGRIVNIGSAAYLGNAYQAAYSTAKAGVASLTKVAALELARNGITVNCVAPGLVETPMTQGMPKEAKEKLAKSIPGGRLGLPEDIAHIVLALAADEAGYTTGQIIIVDGGLTTALRA</sequence>
<feature type="domain" description="Ketoreductase" evidence="4">
    <location>
        <begin position="6"/>
        <end position="184"/>
    </location>
</feature>
<reference evidence="6" key="1">
    <citation type="journal article" date="2010" name="Stand. Genomic Sci.">
        <title>Complete genome sequence of Syntrophothermus lipocalidus type strain (TGB-C1T).</title>
        <authorList>
            <consortium name="US DOE Joint Genome Institute (JGI-PGF)"/>
            <person name="Djao O."/>
            <person name="Zhang X."/>
            <person name="Lucas S."/>
            <person name="Lapidus A."/>
            <person name="Glavina Del Rio T."/>
            <person name="Nolan M."/>
            <person name="Tice H."/>
            <person name="Cheng J."/>
            <person name="Han C."/>
            <person name="Tapia R."/>
            <person name="Goodwin L."/>
            <person name="Pitluck S."/>
            <person name="Liolios K."/>
            <person name="Ivanova N."/>
            <person name="Mavromatis K."/>
            <person name="Mikhailova N."/>
            <person name="Ovchinnikova G."/>
            <person name="Pati A."/>
            <person name="Brambilla E."/>
            <person name="Chen A."/>
            <person name="Palaniappan K."/>
            <person name="Land M."/>
            <person name="Hauser L."/>
            <person name="Chang Y."/>
            <person name="Jeffries C."/>
            <person name="Rohde M."/>
            <person name="Sikorski J."/>
            <person name="Spring S."/>
            <person name="Goker M."/>
            <person name="Detter J."/>
            <person name="Woyke T."/>
            <person name="Bristow J."/>
            <person name="Eisen J."/>
            <person name="Markowitz V."/>
            <person name="Hugenholtz P."/>
            <person name="Kyrpides N."/>
            <person name="Klenk H."/>
        </authorList>
    </citation>
    <scope>NUCLEOTIDE SEQUENCE [LARGE SCALE GENOMIC DNA]</scope>
    <source>
        <strain evidence="6">DSM 12680 / TGB-C1</strain>
    </source>
</reference>
<dbReference type="EC" id="1.1.1.100" evidence="5"/>
<dbReference type="InterPro" id="IPR057326">
    <property type="entry name" value="KR_dom"/>
</dbReference>
<dbReference type="FunFam" id="3.40.50.720:FF:000084">
    <property type="entry name" value="Short-chain dehydrogenase reductase"/>
    <property type="match status" value="1"/>
</dbReference>
<dbReference type="EMBL" id="CP002048">
    <property type="protein sequence ID" value="ADI01268.1"/>
    <property type="molecule type" value="Genomic_DNA"/>
</dbReference>
<keyword evidence="3" id="KW-0443">Lipid metabolism</keyword>
<gene>
    <name evidence="5" type="ordered locus">Slip_0484</name>
</gene>
<evidence type="ECO:0000313" key="5">
    <source>
        <dbReference type="EMBL" id="ADI01268.1"/>
    </source>
</evidence>
<dbReference type="NCBIfam" id="NF009466">
    <property type="entry name" value="PRK12826.1-2"/>
    <property type="match status" value="1"/>
</dbReference>
<dbReference type="PANTHER" id="PTHR42879:SF2">
    <property type="entry name" value="3-OXOACYL-[ACYL-CARRIER-PROTEIN] REDUCTASE FABG"/>
    <property type="match status" value="1"/>
</dbReference>
<accession>D7CKN3</accession>
<evidence type="ECO:0000256" key="3">
    <source>
        <dbReference type="ARBA" id="ARBA00023221"/>
    </source>
</evidence>
<dbReference type="SUPFAM" id="SSF51735">
    <property type="entry name" value="NAD(P)-binding Rossmann-fold domains"/>
    <property type="match status" value="1"/>
</dbReference>
<dbReference type="InterPro" id="IPR050259">
    <property type="entry name" value="SDR"/>
</dbReference>
<dbReference type="OrthoDB" id="9803333at2"/>
<dbReference type="STRING" id="643648.Slip_0484"/>
<comment type="similarity">
    <text evidence="1">Belongs to the short-chain dehydrogenases/reductases (SDR) family.</text>
</comment>